<reference evidence="4 5" key="1">
    <citation type="submission" date="2014-05" db="EMBL/GenBank/DDBJ databases">
        <title>Draft genome sequence of a rare smut relative, Tilletiaria anomala UBC 951.</title>
        <authorList>
            <consortium name="DOE Joint Genome Institute"/>
            <person name="Toome M."/>
            <person name="Kuo A."/>
            <person name="Henrissat B."/>
            <person name="Lipzen A."/>
            <person name="Tritt A."/>
            <person name="Yoshinaga Y."/>
            <person name="Zane M."/>
            <person name="Barry K."/>
            <person name="Grigoriev I.V."/>
            <person name="Spatafora J.W."/>
            <person name="Aimea M.C."/>
        </authorList>
    </citation>
    <scope>NUCLEOTIDE SEQUENCE [LARGE SCALE GENOMIC DNA]</scope>
    <source>
        <strain evidence="4 5">UBC 951</strain>
    </source>
</reference>
<dbReference type="GO" id="GO:0005829">
    <property type="term" value="C:cytosol"/>
    <property type="evidence" value="ECO:0007669"/>
    <property type="project" value="TreeGrafter"/>
</dbReference>
<evidence type="ECO:0000313" key="5">
    <source>
        <dbReference type="Proteomes" id="UP000027361"/>
    </source>
</evidence>
<evidence type="ECO:0000313" key="4">
    <source>
        <dbReference type="EMBL" id="KDN45480.1"/>
    </source>
</evidence>
<comment type="caution">
    <text evidence="4">The sequence shown here is derived from an EMBL/GenBank/DDBJ whole genome shotgun (WGS) entry which is preliminary data.</text>
</comment>
<dbReference type="Proteomes" id="UP000027361">
    <property type="component" value="Unassembled WGS sequence"/>
</dbReference>
<gene>
    <name evidence="4" type="ORF">K437DRAFT_235884</name>
</gene>
<dbReference type="PANTHER" id="PTHR45639">
    <property type="entry name" value="HSC70CB, ISOFORM G-RELATED"/>
    <property type="match status" value="1"/>
</dbReference>
<dbReference type="RefSeq" id="XP_013243213.1">
    <property type="nucleotide sequence ID" value="XM_013387759.1"/>
</dbReference>
<dbReference type="GO" id="GO:0005524">
    <property type="term" value="F:ATP binding"/>
    <property type="evidence" value="ECO:0007669"/>
    <property type="project" value="UniProtKB-KW"/>
</dbReference>
<dbReference type="PROSITE" id="PS51257">
    <property type="entry name" value="PROKAR_LIPOPROTEIN"/>
    <property type="match status" value="1"/>
</dbReference>
<feature type="compositionally biased region" description="Acidic residues" evidence="3">
    <location>
        <begin position="527"/>
        <end position="540"/>
    </location>
</feature>
<keyword evidence="1" id="KW-0547">Nucleotide-binding</keyword>
<keyword evidence="5" id="KW-1185">Reference proteome</keyword>
<accession>A0A066W3Y3</accession>
<organism evidence="4 5">
    <name type="scientific">Tilletiaria anomala (strain ATCC 24038 / CBS 436.72 / UBC 951)</name>
    <dbReference type="NCBI Taxonomy" id="1037660"/>
    <lineage>
        <taxon>Eukaryota</taxon>
        <taxon>Fungi</taxon>
        <taxon>Dikarya</taxon>
        <taxon>Basidiomycota</taxon>
        <taxon>Ustilaginomycotina</taxon>
        <taxon>Exobasidiomycetes</taxon>
        <taxon>Georgefischeriales</taxon>
        <taxon>Tilletiariaceae</taxon>
        <taxon>Tilletiaria</taxon>
    </lineage>
</organism>
<dbReference type="GO" id="GO:0005634">
    <property type="term" value="C:nucleus"/>
    <property type="evidence" value="ECO:0007669"/>
    <property type="project" value="TreeGrafter"/>
</dbReference>
<evidence type="ECO:0000256" key="2">
    <source>
        <dbReference type="ARBA" id="ARBA00022840"/>
    </source>
</evidence>
<keyword evidence="2" id="KW-0067">ATP-binding</keyword>
<dbReference type="FunCoup" id="A0A066W3Y3">
    <property type="interactions" value="15"/>
</dbReference>
<dbReference type="SUPFAM" id="SSF53067">
    <property type="entry name" value="Actin-like ATPase domain"/>
    <property type="match status" value="2"/>
</dbReference>
<proteinExistence type="predicted"/>
<dbReference type="InterPro" id="IPR013126">
    <property type="entry name" value="Hsp_70_fam"/>
</dbReference>
<feature type="region of interest" description="Disordered" evidence="3">
    <location>
        <begin position="523"/>
        <end position="543"/>
    </location>
</feature>
<dbReference type="InParanoid" id="A0A066W3Y3"/>
<dbReference type="Gene3D" id="3.30.420.40">
    <property type="match status" value="2"/>
</dbReference>
<dbReference type="OMA" id="NAHNTIT"/>
<dbReference type="AlphaFoldDB" id="A0A066W3Y3"/>
<dbReference type="Gene3D" id="3.90.640.10">
    <property type="entry name" value="Actin, Chain A, domain 4"/>
    <property type="match status" value="1"/>
</dbReference>
<name>A0A066W3Y3_TILAU</name>
<evidence type="ECO:0000256" key="3">
    <source>
        <dbReference type="SAM" id="MobiDB-lite"/>
    </source>
</evidence>
<dbReference type="PRINTS" id="PR00301">
    <property type="entry name" value="HEATSHOCK70"/>
</dbReference>
<dbReference type="EMBL" id="JMSN01000042">
    <property type="protein sequence ID" value="KDN45480.1"/>
    <property type="molecule type" value="Genomic_DNA"/>
</dbReference>
<protein>
    <submittedName>
        <fullName evidence="4">Actin-like ATPase domain-containing protein</fullName>
    </submittedName>
</protein>
<dbReference type="FunFam" id="3.90.640.10:FF:000021">
    <property type="entry name" value="Heat shock protein 14"/>
    <property type="match status" value="1"/>
</dbReference>
<dbReference type="InterPro" id="IPR018181">
    <property type="entry name" value="Heat_shock_70_CS"/>
</dbReference>
<dbReference type="GeneID" id="25262916"/>
<dbReference type="Gene3D" id="3.30.30.30">
    <property type="match status" value="1"/>
</dbReference>
<dbReference type="InterPro" id="IPR043129">
    <property type="entry name" value="ATPase_NBD"/>
</dbReference>
<dbReference type="HOGENOM" id="CLU_005965_0_3_1"/>
<dbReference type="PANTHER" id="PTHR45639:SF32">
    <property type="entry name" value="HEAT SHOCK PROTEIN PDR13"/>
    <property type="match status" value="1"/>
</dbReference>
<evidence type="ECO:0000256" key="1">
    <source>
        <dbReference type="ARBA" id="ARBA00022741"/>
    </source>
</evidence>
<dbReference type="GO" id="GO:0140662">
    <property type="term" value="F:ATP-dependent protein folding chaperone"/>
    <property type="evidence" value="ECO:0007669"/>
    <property type="project" value="InterPro"/>
</dbReference>
<dbReference type="STRING" id="1037660.A0A066W3Y3"/>
<dbReference type="Pfam" id="PF00012">
    <property type="entry name" value="HSP70"/>
    <property type="match status" value="1"/>
</dbReference>
<sequence length="599" mass="62984">MTEKAGAVIGINLGNSYGSLACINQHGRADVIANEDGERQLATRIAFAGDQVYIGNQATPQLVRNAPNVIDRFVNLLGVKFSQATEADKKRISSPLIDVGDDTPGFEVEINGEKTKLSAHQVAVRYLNSLFLTAKEFLSGVPIAGCVLSYPPFFSSTQMEALKKAAQEAGLIALQLVPTSAAALVAYNLTSPLPGGQLPAHPDGEAAESAEYPSTKVLDRNVVVLDVGGSSTDVTVISARAGLYSVLAYVHDAALGGATIDDAMIQYFAKEFTKKTKVAIEAGNTRAWTKLRNEVEVTKRALSASNSAQCSVESLAEGIDFSGPLNRMRLDMLAAKVYDGAISAIKQALKEAGLEAAHVDEVVLAGGSARLGGFVDALQVLFPEETSHTKVTSSIDSDQVIARGCAIQAQALAALTTLGETPERKHISDLPVKGHAEILELKTPATSKAIGLVVPAPDVSKLNGSARPTEKAIVDGKLFVPIIAEKTPLPARRVVQLLSNATASALLEFAEAESEIHIETIAPPEADPVDEDEDEEPLEPEEVRTVVYKPSRSLGQLAAPAGKSGKIQVQVIVNVDGSVDIKAGEPGAESAAELKLPAP</sequence>
<dbReference type="PROSITE" id="PS00329">
    <property type="entry name" value="HSP70_2"/>
    <property type="match status" value="1"/>
</dbReference>
<dbReference type="OrthoDB" id="29851at2759"/>